<sequence length="174" mass="19365">MMEDGWTEVRRRKMGVASDGNTTEETTFFVTNIPNGATKAEFRKIFSQMGRLSDIYFGRNIGKNGKNYGFIRFIGVSDAKALELKLNGATCRNNKLEISVARHGRKTPPLPPGKINQNPRTVVPLGQNTSIHGGGFTDHRIYAQVTGHFNSRQPNKNIHQTTAPIRLHTDDGID</sequence>
<dbReference type="Proteomes" id="UP001157418">
    <property type="component" value="Unassembled WGS sequence"/>
</dbReference>
<evidence type="ECO:0000256" key="5">
    <source>
        <dbReference type="SAM" id="MobiDB-lite"/>
    </source>
</evidence>
<dbReference type="GO" id="GO:0008380">
    <property type="term" value="P:RNA splicing"/>
    <property type="evidence" value="ECO:0007669"/>
    <property type="project" value="UniProtKB-KW"/>
</dbReference>
<dbReference type="SMART" id="SM00360">
    <property type="entry name" value="RRM"/>
    <property type="match status" value="1"/>
</dbReference>
<comment type="caution">
    <text evidence="7">The sequence shown here is derived from an EMBL/GenBank/DDBJ whole genome shotgun (WGS) entry which is preliminary data.</text>
</comment>
<dbReference type="Pfam" id="PF00076">
    <property type="entry name" value="RRM_1"/>
    <property type="match status" value="1"/>
</dbReference>
<evidence type="ECO:0000313" key="8">
    <source>
        <dbReference type="Proteomes" id="UP001157418"/>
    </source>
</evidence>
<keyword evidence="1" id="KW-0507">mRNA processing</keyword>
<feature type="domain" description="RRM" evidence="6">
    <location>
        <begin position="26"/>
        <end position="103"/>
    </location>
</feature>
<evidence type="ECO:0000256" key="3">
    <source>
        <dbReference type="ARBA" id="ARBA00023187"/>
    </source>
</evidence>
<dbReference type="InterPro" id="IPR012677">
    <property type="entry name" value="Nucleotide-bd_a/b_plait_sf"/>
</dbReference>
<dbReference type="AlphaFoldDB" id="A0AAU9LDI8"/>
<reference evidence="7 8" key="1">
    <citation type="submission" date="2022-01" db="EMBL/GenBank/DDBJ databases">
        <authorList>
            <person name="Xiong W."/>
            <person name="Schranz E."/>
        </authorList>
    </citation>
    <scope>NUCLEOTIDE SEQUENCE [LARGE SCALE GENOMIC DNA]</scope>
</reference>
<keyword evidence="8" id="KW-1185">Reference proteome</keyword>
<accession>A0AAU9LDI8</accession>
<dbReference type="CDD" id="cd00590">
    <property type="entry name" value="RRM_SF"/>
    <property type="match status" value="1"/>
</dbReference>
<feature type="compositionally biased region" description="Polar residues" evidence="5">
    <location>
        <begin position="150"/>
        <end position="163"/>
    </location>
</feature>
<proteinExistence type="predicted"/>
<dbReference type="SUPFAM" id="SSF54928">
    <property type="entry name" value="RNA-binding domain, RBD"/>
    <property type="match status" value="1"/>
</dbReference>
<dbReference type="PANTHER" id="PTHR23147">
    <property type="entry name" value="SERINE/ARGININE RICH SPLICING FACTOR"/>
    <property type="match status" value="1"/>
</dbReference>
<keyword evidence="3" id="KW-0508">mRNA splicing</keyword>
<feature type="region of interest" description="Disordered" evidence="5">
    <location>
        <begin position="150"/>
        <end position="174"/>
    </location>
</feature>
<keyword evidence="2" id="KW-0747">Spliceosome</keyword>
<dbReference type="EMBL" id="CAKMRJ010000001">
    <property type="protein sequence ID" value="CAH1412377.1"/>
    <property type="molecule type" value="Genomic_DNA"/>
</dbReference>
<dbReference type="InterPro" id="IPR035979">
    <property type="entry name" value="RBD_domain_sf"/>
</dbReference>
<evidence type="ECO:0000256" key="1">
    <source>
        <dbReference type="ARBA" id="ARBA00022664"/>
    </source>
</evidence>
<organism evidence="7 8">
    <name type="scientific">Lactuca virosa</name>
    <dbReference type="NCBI Taxonomy" id="75947"/>
    <lineage>
        <taxon>Eukaryota</taxon>
        <taxon>Viridiplantae</taxon>
        <taxon>Streptophyta</taxon>
        <taxon>Embryophyta</taxon>
        <taxon>Tracheophyta</taxon>
        <taxon>Spermatophyta</taxon>
        <taxon>Magnoliopsida</taxon>
        <taxon>eudicotyledons</taxon>
        <taxon>Gunneridae</taxon>
        <taxon>Pentapetalae</taxon>
        <taxon>asterids</taxon>
        <taxon>campanulids</taxon>
        <taxon>Asterales</taxon>
        <taxon>Asteraceae</taxon>
        <taxon>Cichorioideae</taxon>
        <taxon>Cichorieae</taxon>
        <taxon>Lactucinae</taxon>
        <taxon>Lactuca</taxon>
    </lineage>
</organism>
<dbReference type="GO" id="GO:0003723">
    <property type="term" value="F:RNA binding"/>
    <property type="evidence" value="ECO:0007669"/>
    <property type="project" value="UniProtKB-UniRule"/>
</dbReference>
<dbReference type="InterPro" id="IPR000504">
    <property type="entry name" value="RRM_dom"/>
</dbReference>
<dbReference type="GO" id="GO:0006397">
    <property type="term" value="P:mRNA processing"/>
    <property type="evidence" value="ECO:0007669"/>
    <property type="project" value="UniProtKB-KW"/>
</dbReference>
<dbReference type="PROSITE" id="PS50102">
    <property type="entry name" value="RRM"/>
    <property type="match status" value="1"/>
</dbReference>
<gene>
    <name evidence="7" type="ORF">LVIROSA_LOCUS397</name>
</gene>
<name>A0AAU9LDI8_9ASTR</name>
<protein>
    <recommendedName>
        <fullName evidence="6">RRM domain-containing protein</fullName>
    </recommendedName>
</protein>
<dbReference type="InterPro" id="IPR050907">
    <property type="entry name" value="SRSF"/>
</dbReference>
<keyword evidence="4" id="KW-0694">RNA-binding</keyword>
<evidence type="ECO:0000259" key="6">
    <source>
        <dbReference type="PROSITE" id="PS50102"/>
    </source>
</evidence>
<evidence type="ECO:0000256" key="2">
    <source>
        <dbReference type="ARBA" id="ARBA00022728"/>
    </source>
</evidence>
<dbReference type="GO" id="GO:0005681">
    <property type="term" value="C:spliceosomal complex"/>
    <property type="evidence" value="ECO:0007669"/>
    <property type="project" value="UniProtKB-KW"/>
</dbReference>
<evidence type="ECO:0000313" key="7">
    <source>
        <dbReference type="EMBL" id="CAH1412377.1"/>
    </source>
</evidence>
<evidence type="ECO:0000256" key="4">
    <source>
        <dbReference type="PROSITE-ProRule" id="PRU00176"/>
    </source>
</evidence>
<dbReference type="Gene3D" id="3.30.70.330">
    <property type="match status" value="1"/>
</dbReference>